<proteinExistence type="evidence at transcript level"/>
<name>C0P9M5_MAIZE</name>
<protein>
    <submittedName>
        <fullName evidence="1">Uncharacterized protein</fullName>
    </submittedName>
</protein>
<dbReference type="AlphaFoldDB" id="C0P9M5"/>
<evidence type="ECO:0000313" key="1">
    <source>
        <dbReference type="EMBL" id="ACN30870.1"/>
    </source>
</evidence>
<accession>C0P9M5</accession>
<reference evidence="1" key="2">
    <citation type="submission" date="2012-06" db="EMBL/GenBank/DDBJ databases">
        <authorList>
            <person name="Yu Y."/>
            <person name="Currie J."/>
            <person name="Lomeli R."/>
            <person name="Angelova A."/>
            <person name="Collura K."/>
            <person name="Wissotski M."/>
            <person name="Campos D."/>
            <person name="Kudrna D."/>
            <person name="Golser W."/>
            <person name="Ashely E."/>
            <person name="Descour A."/>
            <person name="Fernandes J."/>
            <person name="Soderlund C."/>
            <person name="Walbot V."/>
        </authorList>
    </citation>
    <scope>NUCLEOTIDE SEQUENCE</scope>
    <source>
        <strain evidence="1">B73</strain>
    </source>
</reference>
<dbReference type="EMBL" id="BT064994">
    <property type="protein sequence ID" value="ACN30870.1"/>
    <property type="molecule type" value="mRNA"/>
</dbReference>
<organism evidence="1">
    <name type="scientific">Zea mays</name>
    <name type="common">Maize</name>
    <dbReference type="NCBI Taxonomy" id="4577"/>
    <lineage>
        <taxon>Eukaryota</taxon>
        <taxon>Viridiplantae</taxon>
        <taxon>Streptophyta</taxon>
        <taxon>Embryophyta</taxon>
        <taxon>Tracheophyta</taxon>
        <taxon>Spermatophyta</taxon>
        <taxon>Magnoliopsida</taxon>
        <taxon>Liliopsida</taxon>
        <taxon>Poales</taxon>
        <taxon>Poaceae</taxon>
        <taxon>PACMAD clade</taxon>
        <taxon>Panicoideae</taxon>
        <taxon>Andropogonodae</taxon>
        <taxon>Andropogoneae</taxon>
        <taxon>Tripsacinae</taxon>
        <taxon>Zea</taxon>
    </lineage>
</organism>
<reference evidence="1" key="1">
    <citation type="journal article" date="2009" name="PLoS Genet.">
        <title>Sequencing, mapping, and analysis of 27,455 maize full-length cDNAs.</title>
        <authorList>
            <person name="Soderlund C."/>
            <person name="Descour A."/>
            <person name="Kudrna D."/>
            <person name="Bomhoff M."/>
            <person name="Boyd L."/>
            <person name="Currie J."/>
            <person name="Angelova A."/>
            <person name="Collura K."/>
            <person name="Wissotski M."/>
            <person name="Ashley E."/>
            <person name="Morrow D."/>
            <person name="Fernandes J."/>
            <person name="Walbot V."/>
            <person name="Yu Y."/>
        </authorList>
    </citation>
    <scope>NUCLEOTIDE SEQUENCE</scope>
    <source>
        <strain evidence="1">B73</strain>
    </source>
</reference>
<sequence length="119" mass="13933">MCSFFTEVRKDCRNPSLPYHFNSWHPTRICSHTRIWGKNKLWNGILQYITASLMIETFPQFECHCSATQVFGTNRRFTTATLIRTTCISGNVHNLSIPGLWNFWSDKLNVNLDTWKQCT</sequence>